<dbReference type="EMBL" id="VYQE01000004">
    <property type="protein sequence ID" value="KAA9007112.1"/>
    <property type="molecule type" value="Genomic_DNA"/>
</dbReference>
<feature type="transmembrane region" description="Helical" evidence="7">
    <location>
        <begin position="151"/>
        <end position="170"/>
    </location>
</feature>
<dbReference type="InterPro" id="IPR003439">
    <property type="entry name" value="ABC_transporter-like_ATP-bd"/>
</dbReference>
<evidence type="ECO:0000256" key="3">
    <source>
        <dbReference type="ARBA" id="ARBA00022741"/>
    </source>
</evidence>
<accession>A0A5J5GH95</accession>
<dbReference type="InterPro" id="IPR027417">
    <property type="entry name" value="P-loop_NTPase"/>
</dbReference>
<evidence type="ECO:0000256" key="7">
    <source>
        <dbReference type="SAM" id="Phobius"/>
    </source>
</evidence>
<evidence type="ECO:0000256" key="4">
    <source>
        <dbReference type="ARBA" id="ARBA00022840"/>
    </source>
</evidence>
<dbReference type="SUPFAM" id="SSF90123">
    <property type="entry name" value="ABC transporter transmembrane region"/>
    <property type="match status" value="1"/>
</dbReference>
<dbReference type="GO" id="GO:0016887">
    <property type="term" value="F:ATP hydrolysis activity"/>
    <property type="evidence" value="ECO:0007669"/>
    <property type="project" value="InterPro"/>
</dbReference>
<keyword evidence="11" id="KW-1185">Reference proteome</keyword>
<dbReference type="SUPFAM" id="SSF52540">
    <property type="entry name" value="P-loop containing nucleoside triphosphate hydrolases"/>
    <property type="match status" value="1"/>
</dbReference>
<dbReference type="InterPro" id="IPR003593">
    <property type="entry name" value="AAA+_ATPase"/>
</dbReference>
<reference evidence="10 11" key="1">
    <citation type="submission" date="2019-09" db="EMBL/GenBank/DDBJ databases">
        <authorList>
            <person name="Park J.-S."/>
            <person name="Choi H.-J."/>
        </authorList>
    </citation>
    <scope>NUCLEOTIDE SEQUENCE [LARGE SCALE GENOMIC DNA]</scope>
    <source>
        <strain evidence="10 11">176SS1-4</strain>
    </source>
</reference>
<dbReference type="NCBIfam" id="TIGR01842">
    <property type="entry name" value="type_I_sec_PrtD"/>
    <property type="match status" value="1"/>
</dbReference>
<dbReference type="InterPro" id="IPR036640">
    <property type="entry name" value="ABC1_TM_sf"/>
</dbReference>
<comment type="subcellular location">
    <subcellularLocation>
        <location evidence="1">Cell membrane</location>
        <topology evidence="1">Multi-pass membrane protein</topology>
    </subcellularLocation>
</comment>
<dbReference type="InterPro" id="IPR010128">
    <property type="entry name" value="ATPase_T1SS_PrtD-like"/>
</dbReference>
<dbReference type="PROSITE" id="PS00211">
    <property type="entry name" value="ABC_TRANSPORTER_1"/>
    <property type="match status" value="1"/>
</dbReference>
<dbReference type="InterPro" id="IPR017871">
    <property type="entry name" value="ABC_transporter-like_CS"/>
</dbReference>
<keyword evidence="2 7" id="KW-0812">Transmembrane</keyword>
<evidence type="ECO:0000313" key="11">
    <source>
        <dbReference type="Proteomes" id="UP000326554"/>
    </source>
</evidence>
<gene>
    <name evidence="10" type="ORF">F3S47_15225</name>
</gene>
<feature type="transmembrane region" description="Helical" evidence="7">
    <location>
        <begin position="22"/>
        <end position="46"/>
    </location>
</feature>
<keyword evidence="4" id="KW-0067">ATP-binding</keyword>
<keyword evidence="6 7" id="KW-0472">Membrane</keyword>
<dbReference type="RefSeq" id="WP_150446131.1">
    <property type="nucleotide sequence ID" value="NZ_VYQE01000004.1"/>
</dbReference>
<dbReference type="AlphaFoldDB" id="A0A5J5GH95"/>
<dbReference type="Pfam" id="PF00664">
    <property type="entry name" value="ABC_membrane"/>
    <property type="match status" value="2"/>
</dbReference>
<keyword evidence="3" id="KW-0547">Nucleotide-binding</keyword>
<dbReference type="PANTHER" id="PTHR24221">
    <property type="entry name" value="ATP-BINDING CASSETTE SUB-FAMILY B"/>
    <property type="match status" value="1"/>
</dbReference>
<dbReference type="GO" id="GO:0034040">
    <property type="term" value="F:ATPase-coupled lipid transmembrane transporter activity"/>
    <property type="evidence" value="ECO:0007669"/>
    <property type="project" value="TreeGrafter"/>
</dbReference>
<sequence length="566" mass="59961">MAQEDLRRGRERLRAALREDRGAFRTVALVSLAVNLLMLTGPVYMLNVYDRVLSSGSVETLVALSGLALFLYAMMGLLDGARGRIMVRAGARMQARLDGRVFRAVLRQPRPGGPPDLEALRRLIASPVMTAGFDLPFVPLFLGAIFLLHPLLGALAVGGAVAALALTAANRRSSLGLLTRAEALGREADRRGVRLREEHEVVQALGMARSAEAHWAAYRAEALATATQAAEVNGLYGTTGRTVRLILQSAMLGLGAWLVLRQQLSPGAMIAGSILLSRAMMPVETILGQWSLVQQAQEARDRLARLLAENEPRRRHPPPKRGPLVIEGLSVVPPGRTEPALRGVSFRLAPGRALGVIGPVGSGKSALAKALAGAWSPASGSVRLGGVDLSRYGDDAPGDCLGYLPQRVALFEGTVRENIARLAPDAEDHAVSRAARTAGAHEFILRMPEGYDTRIGGTGPGLSGGQMQRIGLARALYGDPALVILDEPNAHQGDAGTRSLNAAIRELKAAGACVVVTAHRPGAIEECDLLLALDGGRVRALGPREQVLREVLDRPGGPGLRSATAR</sequence>
<dbReference type="GO" id="GO:0030256">
    <property type="term" value="C:type I protein secretion system complex"/>
    <property type="evidence" value="ECO:0007669"/>
    <property type="project" value="InterPro"/>
</dbReference>
<feature type="domain" description="ABC transporter" evidence="8">
    <location>
        <begin position="324"/>
        <end position="560"/>
    </location>
</feature>
<evidence type="ECO:0000256" key="6">
    <source>
        <dbReference type="ARBA" id="ARBA00023136"/>
    </source>
</evidence>
<dbReference type="Pfam" id="PF00005">
    <property type="entry name" value="ABC_tran"/>
    <property type="match status" value="1"/>
</dbReference>
<proteinExistence type="predicted"/>
<dbReference type="GO" id="GO:0005524">
    <property type="term" value="F:ATP binding"/>
    <property type="evidence" value="ECO:0007669"/>
    <property type="project" value="UniProtKB-KW"/>
</dbReference>
<evidence type="ECO:0000313" key="10">
    <source>
        <dbReference type="EMBL" id="KAA9007112.1"/>
    </source>
</evidence>
<dbReference type="InterPro" id="IPR039421">
    <property type="entry name" value="Type_1_exporter"/>
</dbReference>
<dbReference type="Proteomes" id="UP000326554">
    <property type="component" value="Unassembled WGS sequence"/>
</dbReference>
<dbReference type="Gene3D" id="1.20.1560.10">
    <property type="entry name" value="ABC transporter type 1, transmembrane domain"/>
    <property type="match status" value="1"/>
</dbReference>
<feature type="domain" description="ABC transmembrane type-1" evidence="9">
    <location>
        <begin position="27"/>
        <end position="295"/>
    </location>
</feature>
<dbReference type="Gene3D" id="3.40.50.300">
    <property type="entry name" value="P-loop containing nucleotide triphosphate hydrolases"/>
    <property type="match status" value="1"/>
</dbReference>
<evidence type="ECO:0000256" key="2">
    <source>
        <dbReference type="ARBA" id="ARBA00022692"/>
    </source>
</evidence>
<dbReference type="PROSITE" id="PS50929">
    <property type="entry name" value="ABC_TM1F"/>
    <property type="match status" value="1"/>
</dbReference>
<name>A0A5J5GH95_9RHOB</name>
<keyword evidence="5 7" id="KW-1133">Transmembrane helix</keyword>
<evidence type="ECO:0000259" key="9">
    <source>
        <dbReference type="PROSITE" id="PS50929"/>
    </source>
</evidence>
<evidence type="ECO:0000256" key="1">
    <source>
        <dbReference type="ARBA" id="ARBA00004651"/>
    </source>
</evidence>
<evidence type="ECO:0000259" key="8">
    <source>
        <dbReference type="PROSITE" id="PS50893"/>
    </source>
</evidence>
<dbReference type="GO" id="GO:0140359">
    <property type="term" value="F:ABC-type transporter activity"/>
    <property type="evidence" value="ECO:0007669"/>
    <property type="project" value="InterPro"/>
</dbReference>
<dbReference type="SMART" id="SM00382">
    <property type="entry name" value="AAA"/>
    <property type="match status" value="1"/>
</dbReference>
<dbReference type="GO" id="GO:0030253">
    <property type="term" value="P:protein secretion by the type I secretion system"/>
    <property type="evidence" value="ECO:0007669"/>
    <property type="project" value="InterPro"/>
</dbReference>
<dbReference type="PANTHER" id="PTHR24221:SF654">
    <property type="entry name" value="ATP-BINDING CASSETTE SUB-FAMILY B MEMBER 6"/>
    <property type="match status" value="1"/>
</dbReference>
<organism evidence="10 11">
    <name type="scientific">Histidinibacterium aquaticum</name>
    <dbReference type="NCBI Taxonomy" id="2613962"/>
    <lineage>
        <taxon>Bacteria</taxon>
        <taxon>Pseudomonadati</taxon>
        <taxon>Pseudomonadota</taxon>
        <taxon>Alphaproteobacteria</taxon>
        <taxon>Rhodobacterales</taxon>
        <taxon>Paracoccaceae</taxon>
        <taxon>Histidinibacterium</taxon>
    </lineage>
</organism>
<dbReference type="InterPro" id="IPR011527">
    <property type="entry name" value="ABC1_TM_dom"/>
</dbReference>
<comment type="caution">
    <text evidence="10">The sequence shown here is derived from an EMBL/GenBank/DDBJ whole genome shotgun (WGS) entry which is preliminary data.</text>
</comment>
<protein>
    <submittedName>
        <fullName evidence="10">Type I secretion system permease/ATPase</fullName>
    </submittedName>
</protein>
<dbReference type="PROSITE" id="PS50893">
    <property type="entry name" value="ABC_TRANSPORTER_2"/>
    <property type="match status" value="1"/>
</dbReference>
<evidence type="ECO:0000256" key="5">
    <source>
        <dbReference type="ARBA" id="ARBA00022989"/>
    </source>
</evidence>
<dbReference type="GO" id="GO:0005886">
    <property type="term" value="C:plasma membrane"/>
    <property type="evidence" value="ECO:0007669"/>
    <property type="project" value="UniProtKB-SubCell"/>
</dbReference>
<feature type="transmembrane region" description="Helical" evidence="7">
    <location>
        <begin position="58"/>
        <end position="78"/>
    </location>
</feature>